<comment type="caution">
    <text evidence="1">The sequence shown here is derived from an EMBL/GenBank/DDBJ whole genome shotgun (WGS) entry which is preliminary data.</text>
</comment>
<proteinExistence type="predicted"/>
<keyword evidence="2" id="KW-1185">Reference proteome</keyword>
<protein>
    <submittedName>
        <fullName evidence="1">Uncharacterized protein</fullName>
    </submittedName>
</protein>
<organism evidence="1 2">
    <name type="scientific">Dysgonomonas termitidis</name>
    <dbReference type="NCBI Taxonomy" id="1516126"/>
    <lineage>
        <taxon>Bacteria</taxon>
        <taxon>Pseudomonadati</taxon>
        <taxon>Bacteroidota</taxon>
        <taxon>Bacteroidia</taxon>
        <taxon>Bacteroidales</taxon>
        <taxon>Dysgonomonadaceae</taxon>
        <taxon>Dysgonomonas</taxon>
    </lineage>
</organism>
<name>A0ABV9KPJ3_9BACT</name>
<dbReference type="EMBL" id="JBHSGN010000002">
    <property type="protein sequence ID" value="MFC4672092.1"/>
    <property type="molecule type" value="Genomic_DNA"/>
</dbReference>
<dbReference type="RefSeq" id="WP_379993276.1">
    <property type="nucleotide sequence ID" value="NZ_JBHSGN010000002.1"/>
</dbReference>
<sequence length="58" mass="6914">MKARYFLDGKEISEKQAIEIEALNKAYMSSNDMNDWLKCQFITKVNDIRDWIPEPNFN</sequence>
<accession>A0ABV9KPJ3</accession>
<dbReference type="Proteomes" id="UP001596023">
    <property type="component" value="Unassembled WGS sequence"/>
</dbReference>
<evidence type="ECO:0000313" key="2">
    <source>
        <dbReference type="Proteomes" id="UP001596023"/>
    </source>
</evidence>
<gene>
    <name evidence="1" type="ORF">ACFO6W_00140</name>
</gene>
<evidence type="ECO:0000313" key="1">
    <source>
        <dbReference type="EMBL" id="MFC4672092.1"/>
    </source>
</evidence>
<reference evidence="2" key="1">
    <citation type="journal article" date="2019" name="Int. J. Syst. Evol. Microbiol.">
        <title>The Global Catalogue of Microorganisms (GCM) 10K type strain sequencing project: providing services to taxonomists for standard genome sequencing and annotation.</title>
        <authorList>
            <consortium name="The Broad Institute Genomics Platform"/>
            <consortium name="The Broad Institute Genome Sequencing Center for Infectious Disease"/>
            <person name="Wu L."/>
            <person name="Ma J."/>
        </authorList>
    </citation>
    <scope>NUCLEOTIDE SEQUENCE [LARGE SCALE GENOMIC DNA]</scope>
    <source>
        <strain evidence="2">CCUG 66188</strain>
    </source>
</reference>